<dbReference type="KEGG" id="vg:9861587"/>
<sequence length="181" mass="20495">MIVKVNDVKRLNVGDKFLFCKDRVVQIQSIEGKKVVVIDIEDGTVINMEFFQDHGKSYRYRYDMGMGFCRGSGMNSRYGSSFGNMYDFGVREPIRAGEQIKFRVEGKDHQGVVAAVGSYDIKKGEITFNNKAAKNAIVVIANAVERVIIGCNQTLYFVEPDANQRMWINNTHICTIEGYRA</sequence>
<dbReference type="GeneID" id="9861587"/>
<name>E1A2S7_9CAUD</name>
<keyword evidence="2" id="KW-1185">Reference proteome</keyword>
<proteinExistence type="predicted"/>
<dbReference type="EMBL" id="HM452126">
    <property type="protein sequence ID" value="ADM80023.1"/>
    <property type="molecule type" value="Genomic_DNA"/>
</dbReference>
<protein>
    <submittedName>
        <fullName evidence="1">Uncharacterized protein</fullName>
    </submittedName>
</protein>
<evidence type="ECO:0000313" key="1">
    <source>
        <dbReference type="EMBL" id="ADM80023.1"/>
    </source>
</evidence>
<accession>E1A2S7</accession>
<evidence type="ECO:0000313" key="2">
    <source>
        <dbReference type="Proteomes" id="UP000002236"/>
    </source>
</evidence>
<dbReference type="RefSeq" id="YP_003969469.1">
    <property type="nucleotide sequence ID" value="NC_014636.1"/>
</dbReference>
<gene>
    <name evidence="1" type="ORF">phiAS5_ORF0180</name>
</gene>
<dbReference type="Proteomes" id="UP000002236">
    <property type="component" value="Segment"/>
</dbReference>
<reference evidence="1 2" key="1">
    <citation type="journal article" date="2012" name="Vet. Microbiol.">
        <title>Complete genome sequence and characterization of a broad-host range T4-like bacteriophage phiAS5 infecting Aeromonas salmonicida subsp. salmonicida.</title>
        <authorList>
            <person name="Kim J.H."/>
            <person name="Son J.S."/>
            <person name="Choi Y.J."/>
            <person name="Choresca C.H.Jr."/>
            <person name="Shin S.P."/>
            <person name="Han J.E."/>
            <person name="Jun J.W."/>
            <person name="Park S.C."/>
        </authorList>
    </citation>
    <scope>NUCLEOTIDE SEQUENCE [LARGE SCALE GENOMIC DNA]</scope>
</reference>
<organism evidence="1 2">
    <name type="scientific">Aeromonas phage phiAS5</name>
    <dbReference type="NCBI Taxonomy" id="879630"/>
    <lineage>
        <taxon>Viruses</taxon>
        <taxon>Duplodnaviria</taxon>
        <taxon>Heunggongvirae</taxon>
        <taxon>Uroviricota</taxon>
        <taxon>Caudoviricetes</taxon>
        <taxon>Pantevenvirales</taxon>
        <taxon>Straboviridae</taxon>
        <taxon>Chrysonvirus</taxon>
        <taxon>Chrysonvirus as5</taxon>
    </lineage>
</organism>
<dbReference type="OrthoDB" id="22155at10239"/>